<feature type="domain" description="RRM" evidence="5">
    <location>
        <begin position="337"/>
        <end position="409"/>
    </location>
</feature>
<gene>
    <name evidence="6" type="ORF">C5L36_0A09640</name>
    <name evidence="7" type="ORF">JL09_g3700</name>
</gene>
<evidence type="ECO:0000256" key="4">
    <source>
        <dbReference type="SAM" id="MobiDB-lite"/>
    </source>
</evidence>
<dbReference type="AlphaFoldDB" id="A0A099NYY6"/>
<feature type="domain" description="RRM" evidence="5">
    <location>
        <begin position="558"/>
        <end position="642"/>
    </location>
</feature>
<dbReference type="GeneID" id="40382084"/>
<feature type="region of interest" description="Disordered" evidence="4">
    <location>
        <begin position="48"/>
        <end position="86"/>
    </location>
</feature>
<reference evidence="6 9" key="3">
    <citation type="submission" date="2018-06" db="EMBL/GenBank/DDBJ databases">
        <title>Population genomics shows no distinction between pathogenic Candida krusei and environmental Pichia kudriavzevii: One species, four names.</title>
        <authorList>
            <person name="Douglass A.P."/>
            <person name="Offei B."/>
            <person name="Braun-Galleani S."/>
            <person name="Coughlan A.Y."/>
            <person name="Martos A."/>
            <person name="Ortiz-Merino R.A."/>
            <person name="Byrne K.P."/>
            <person name="Wolfe K.H."/>
        </authorList>
    </citation>
    <scope>NUCLEOTIDE SEQUENCE [LARGE SCALE GENOMIC DNA]</scope>
    <source>
        <strain evidence="6 9">CBS573</strain>
    </source>
</reference>
<keyword evidence="1" id="KW-0677">Repeat</keyword>
<keyword evidence="2 3" id="KW-0694">RNA-binding</keyword>
<dbReference type="OrthoDB" id="1749473at2759"/>
<dbReference type="PROSITE" id="PS50102">
    <property type="entry name" value="RRM"/>
    <property type="match status" value="4"/>
</dbReference>
<evidence type="ECO:0000259" key="5">
    <source>
        <dbReference type="PROSITE" id="PS50102"/>
    </source>
</evidence>
<dbReference type="GO" id="GO:0003723">
    <property type="term" value="F:RNA binding"/>
    <property type="evidence" value="ECO:0007669"/>
    <property type="project" value="UniProtKB-UniRule"/>
</dbReference>
<dbReference type="PANTHER" id="PTHR24012">
    <property type="entry name" value="RNA BINDING PROTEIN"/>
    <property type="match status" value="1"/>
</dbReference>
<organism evidence="7 8">
    <name type="scientific">Pichia kudriavzevii</name>
    <name type="common">Yeast</name>
    <name type="synonym">Issatchenkia orientalis</name>
    <dbReference type="NCBI Taxonomy" id="4909"/>
    <lineage>
        <taxon>Eukaryota</taxon>
        <taxon>Fungi</taxon>
        <taxon>Dikarya</taxon>
        <taxon>Ascomycota</taxon>
        <taxon>Saccharomycotina</taxon>
        <taxon>Pichiomycetes</taxon>
        <taxon>Pichiales</taxon>
        <taxon>Pichiaceae</taxon>
        <taxon>Pichia</taxon>
    </lineage>
</organism>
<evidence type="ECO:0000313" key="7">
    <source>
        <dbReference type="EMBL" id="KGK37132.1"/>
    </source>
</evidence>
<feature type="domain" description="RRM" evidence="5">
    <location>
        <begin position="464"/>
        <end position="540"/>
    </location>
</feature>
<evidence type="ECO:0000313" key="9">
    <source>
        <dbReference type="Proteomes" id="UP000249293"/>
    </source>
</evidence>
<dbReference type="Proteomes" id="UP000249293">
    <property type="component" value="Chromosome 1"/>
</dbReference>
<feature type="compositionally biased region" description="Basic and acidic residues" evidence="4">
    <location>
        <begin position="51"/>
        <end position="77"/>
    </location>
</feature>
<sequence>MELDDENIQAQKNKLDENFQGDPHVFPRSLRCIKAMWTNKEEKNILSAEAHLNDRTSTETKLKEGNNNDINSNKREIGNANTNSLEKSSTIRLDKISDKEAISNIEIPTQQKTKKRNAFKTIRSYLEKNDSKEMLDKQEKNMIREMNNLHTSCGNILDGNSVSENAKNIDDQCIPKFDHSKALVTLFDEDGIKEVTTADAIHNQLSSNLNNLDTEAISDVITISKIGRSSTINNPLKPVLTYGNQTKMVSLFVGDLCATITETDLYLFFSGYEGLISVKIPMDTMRLVPLGYGYVNFDTQEHADVATEGLNYTKLGDSEIRIMPSLRDKLQRESIGANLFFSNLSSKLSSRILYDRFKVFGKVLSCKYSSEKQTCFINFSEKLSAYKICKQFNQSQMDNRLISVSVHIAKREREVYNSKLKPDFFNNNSPNTFSYKLDKISKSFKSTTLTQDIPNFGKPPSTQYSIFMKNIPLPLSDNAVRSLIEPYGTVKNVLLRKVPVKDGAWALVTMTNQEAVEKSIQALNAIEIEGKKVYVTRAIPREEKDYAKWESKAPSKKLKLLISDLDLEKHKEALEKWCSNCDSIKSAEFFSNSQKGEVPVNQRLGGYGYIELNNDDDADKVIEKLSLLKVSCYKIRIDIPQEDTVPNIKRYPYISNPSKSMLSSNYKPNVVSFSYVNPSNMFQIAYFRDTVNHDKMAYYRHRENHNKTKLKERYSVNESCVEKLTEKKIEMYHVMWEICVRLIISKEPFWDGSVFTPGNEILSKSRVSSLTDHLIKFFWNNHFSEFYNFVRENQFDAGNNVIHVANPILMYQIIESAKYLGIIPK</sequence>
<dbReference type="SUPFAM" id="SSF54928">
    <property type="entry name" value="RNA-binding domain, RBD"/>
    <property type="match status" value="3"/>
</dbReference>
<dbReference type="STRING" id="4909.A0A099NYY6"/>
<reference evidence="7" key="2">
    <citation type="submission" date="2014-08" db="EMBL/GenBank/DDBJ databases">
        <title>Exploiting Issatchenkia orientalis SD108 for Succinic Acid Production.</title>
        <authorList>
            <person name="Xiao H."/>
            <person name="Shao Z."/>
            <person name="Jiang Y."/>
            <person name="Dole S."/>
            <person name="Zhao H."/>
        </authorList>
    </citation>
    <scope>NUCLEOTIDE SEQUENCE [LARGE SCALE GENOMIC DNA]</scope>
    <source>
        <strain evidence="7">SD108</strain>
    </source>
</reference>
<name>A0A099NYY6_PICKU</name>
<dbReference type="RefSeq" id="XP_029319851.1">
    <property type="nucleotide sequence ID" value="XM_029463991.1"/>
</dbReference>
<evidence type="ECO:0000313" key="8">
    <source>
        <dbReference type="Proteomes" id="UP000029867"/>
    </source>
</evidence>
<dbReference type="Proteomes" id="UP000029867">
    <property type="component" value="Unassembled WGS sequence"/>
</dbReference>
<proteinExistence type="predicted"/>
<evidence type="ECO:0000256" key="1">
    <source>
        <dbReference type="ARBA" id="ARBA00022737"/>
    </source>
</evidence>
<dbReference type="Gene3D" id="3.30.70.330">
    <property type="match status" value="4"/>
</dbReference>
<evidence type="ECO:0000313" key="6">
    <source>
        <dbReference type="EMBL" id="AWU74374.1"/>
    </source>
</evidence>
<dbReference type="EMBL" id="JQFK01000043">
    <property type="protein sequence ID" value="KGK37132.1"/>
    <property type="molecule type" value="Genomic_DNA"/>
</dbReference>
<dbReference type="eggNOG" id="KOG0123">
    <property type="taxonomic scope" value="Eukaryota"/>
</dbReference>
<dbReference type="HOGENOM" id="CLU_343248_0_0_1"/>
<dbReference type="VEuPathDB" id="FungiDB:C5L36_0A09640"/>
<dbReference type="Pfam" id="PF00076">
    <property type="entry name" value="RRM_1"/>
    <property type="match status" value="3"/>
</dbReference>
<dbReference type="InterPro" id="IPR000504">
    <property type="entry name" value="RRM_dom"/>
</dbReference>
<evidence type="ECO:0000256" key="2">
    <source>
        <dbReference type="ARBA" id="ARBA00022884"/>
    </source>
</evidence>
<protein>
    <recommendedName>
        <fullName evidence="5">RRM domain-containing protein</fullName>
    </recommendedName>
</protein>
<reference evidence="8" key="1">
    <citation type="journal article" date="2014" name="Microb. Cell Fact.">
        <title>Exploiting Issatchenkia orientalis SD108 for succinic acid production.</title>
        <authorList>
            <person name="Xiao H."/>
            <person name="Shao Z."/>
            <person name="Jiang Y."/>
            <person name="Dole S."/>
            <person name="Zhao H."/>
        </authorList>
    </citation>
    <scope>NUCLEOTIDE SEQUENCE [LARGE SCALE GENOMIC DNA]</scope>
    <source>
        <strain evidence="8">SD108</strain>
    </source>
</reference>
<feature type="domain" description="RRM" evidence="5">
    <location>
        <begin position="249"/>
        <end position="327"/>
    </location>
</feature>
<dbReference type="KEGG" id="pkz:C5L36_0A09640"/>
<keyword evidence="9" id="KW-1185">Reference proteome</keyword>
<evidence type="ECO:0000256" key="3">
    <source>
        <dbReference type="PROSITE-ProRule" id="PRU00176"/>
    </source>
</evidence>
<dbReference type="InterPro" id="IPR012677">
    <property type="entry name" value="Nucleotide-bd_a/b_plait_sf"/>
</dbReference>
<dbReference type="CDD" id="cd00590">
    <property type="entry name" value="RRM_SF"/>
    <property type="match status" value="2"/>
</dbReference>
<accession>A0A099NYY6</accession>
<dbReference type="EMBL" id="CP028773">
    <property type="protein sequence ID" value="AWU74374.1"/>
    <property type="molecule type" value="Genomic_DNA"/>
</dbReference>
<dbReference type="SMART" id="SM00360">
    <property type="entry name" value="RRM"/>
    <property type="match status" value="4"/>
</dbReference>
<dbReference type="InterPro" id="IPR035979">
    <property type="entry name" value="RBD_domain_sf"/>
</dbReference>